<reference evidence="1 2" key="1">
    <citation type="submission" date="2017-09" db="EMBL/GenBank/DDBJ databases">
        <title>Depth-based differentiation of microbial function through sediment-hosted aquifers and enrichment of novel symbionts in the deep terrestrial subsurface.</title>
        <authorList>
            <person name="Probst A.J."/>
            <person name="Ladd B."/>
            <person name="Jarett J.K."/>
            <person name="Geller-Mcgrath D.E."/>
            <person name="Sieber C.M."/>
            <person name="Emerson J.B."/>
            <person name="Anantharaman K."/>
            <person name="Thomas B.C."/>
            <person name="Malmstrom R."/>
            <person name="Stieglmeier M."/>
            <person name="Klingl A."/>
            <person name="Woyke T."/>
            <person name="Ryan C.M."/>
            <person name="Banfield J.F."/>
        </authorList>
    </citation>
    <scope>NUCLEOTIDE SEQUENCE [LARGE SCALE GENOMIC DNA]</scope>
    <source>
        <strain evidence="1">CG10_big_fil_rev_8_21_14_0_10_45_14</strain>
    </source>
</reference>
<protein>
    <submittedName>
        <fullName evidence="1">Uncharacterized protein</fullName>
    </submittedName>
</protein>
<evidence type="ECO:0000313" key="1">
    <source>
        <dbReference type="EMBL" id="PIR47211.1"/>
    </source>
</evidence>
<name>A0A2H0RKY0_9BACT</name>
<comment type="caution">
    <text evidence="1">The sequence shown here is derived from an EMBL/GenBank/DDBJ whole genome shotgun (WGS) entry which is preliminary data.</text>
</comment>
<dbReference type="Proteomes" id="UP000230833">
    <property type="component" value="Unassembled WGS sequence"/>
</dbReference>
<evidence type="ECO:0000313" key="2">
    <source>
        <dbReference type="Proteomes" id="UP000230833"/>
    </source>
</evidence>
<proteinExistence type="predicted"/>
<accession>A0A2H0RKY0</accession>
<organism evidence="1 2">
    <name type="scientific">Candidatus Vogelbacteria bacterium CG10_big_fil_rev_8_21_14_0_10_45_14</name>
    <dbReference type="NCBI Taxonomy" id="1975042"/>
    <lineage>
        <taxon>Bacteria</taxon>
        <taxon>Candidatus Vogeliibacteriota</taxon>
    </lineage>
</organism>
<dbReference type="EMBL" id="PCYL01000003">
    <property type="protein sequence ID" value="PIR47211.1"/>
    <property type="molecule type" value="Genomic_DNA"/>
</dbReference>
<dbReference type="AlphaFoldDB" id="A0A2H0RKY0"/>
<sequence>MYTPTKIPDRKDILATGFSYLTLNYETRKMVVIASEAKPARTTSILVGQAIQRHTMVHGLLRNACHDVFHNLQYTDKRFRIDNVLRFAKMSYISKM</sequence>
<gene>
    <name evidence="1" type="ORF">COV07_00210</name>
</gene>